<organism evidence="5 6">
    <name type="scientific">Mobiluncus mulieris</name>
    <dbReference type="NCBI Taxonomy" id="2052"/>
    <lineage>
        <taxon>Bacteria</taxon>
        <taxon>Bacillati</taxon>
        <taxon>Actinomycetota</taxon>
        <taxon>Actinomycetes</taxon>
        <taxon>Actinomycetales</taxon>
        <taxon>Actinomycetaceae</taxon>
        <taxon>Mobiluncus</taxon>
    </lineage>
</organism>
<evidence type="ECO:0000256" key="3">
    <source>
        <dbReference type="ARBA" id="ARBA00022801"/>
    </source>
</evidence>
<keyword evidence="2 5" id="KW-0645">Protease</keyword>
<comment type="caution">
    <text evidence="5">The sequence shown here is derived from an EMBL/GenBank/DDBJ whole genome shotgun (WGS) entry which is preliminary data.</text>
</comment>
<dbReference type="NCBIfam" id="TIGR01543">
    <property type="entry name" value="proheadase_HK97"/>
    <property type="match status" value="1"/>
</dbReference>
<reference evidence="5 6" key="1">
    <citation type="submission" date="2020-04" db="EMBL/GenBank/DDBJ databases">
        <title>Antimicrobial susceptibility and clonality of vaginal-derived multi-drug resistant Mobiluncus isolates in China.</title>
        <authorList>
            <person name="Zhang X."/>
        </authorList>
    </citation>
    <scope>NUCLEOTIDE SEQUENCE [LARGE SCALE GENOMIC DNA]</scope>
    <source>
        <strain evidence="5 6">13</strain>
    </source>
</reference>
<gene>
    <name evidence="5" type="ORF">HHJ78_10885</name>
</gene>
<evidence type="ECO:0000256" key="2">
    <source>
        <dbReference type="ARBA" id="ARBA00022670"/>
    </source>
</evidence>
<keyword evidence="1" id="KW-1188">Viral release from host cell</keyword>
<name>A0A7Y0Y5H4_9ACTO</name>
<dbReference type="GO" id="GO:0006508">
    <property type="term" value="P:proteolysis"/>
    <property type="evidence" value="ECO:0007669"/>
    <property type="project" value="UniProtKB-KW"/>
</dbReference>
<dbReference type="Proteomes" id="UP000578252">
    <property type="component" value="Unassembled WGS sequence"/>
</dbReference>
<dbReference type="InterPro" id="IPR054613">
    <property type="entry name" value="Peptidase_S78_dom"/>
</dbReference>
<dbReference type="EMBL" id="JABCUR010000014">
    <property type="protein sequence ID" value="NMW65989.1"/>
    <property type="molecule type" value="Genomic_DNA"/>
</dbReference>
<evidence type="ECO:0000259" key="4">
    <source>
        <dbReference type="Pfam" id="PF04586"/>
    </source>
</evidence>
<protein>
    <submittedName>
        <fullName evidence="5">HK97 family phage prohead protease</fullName>
    </submittedName>
</protein>
<evidence type="ECO:0000256" key="1">
    <source>
        <dbReference type="ARBA" id="ARBA00022612"/>
    </source>
</evidence>
<feature type="domain" description="Prohead serine protease" evidence="4">
    <location>
        <begin position="11"/>
        <end position="166"/>
    </location>
</feature>
<keyword evidence="3" id="KW-0378">Hydrolase</keyword>
<dbReference type="Pfam" id="PF04586">
    <property type="entry name" value="Peptidase_S78"/>
    <property type="match status" value="1"/>
</dbReference>
<evidence type="ECO:0000313" key="6">
    <source>
        <dbReference type="Proteomes" id="UP000578252"/>
    </source>
</evidence>
<dbReference type="AlphaFoldDB" id="A0A7Y0Y5H4"/>
<accession>A0A7Y0Y5H4</accession>
<dbReference type="InterPro" id="IPR006433">
    <property type="entry name" value="Prohead_protease"/>
</dbReference>
<dbReference type="GO" id="GO:0008233">
    <property type="term" value="F:peptidase activity"/>
    <property type="evidence" value="ECO:0007669"/>
    <property type="project" value="UniProtKB-KW"/>
</dbReference>
<sequence length="256" mass="27452">MRTKYAEALIKTEENGEEQGQFTAYASTFDREPDSYGDVVAKGAFVNTLKEWAESGNIIPVLFGHRMDDPDFNIGAVLHAEEDERGLKIVGQLDLDSPKGMKVYKLIKGRRLSQLSFAFDVLDQASIKLEDGTKANELRELKLYEVSLVPIGANQHTEILAVKDAVRALTESVKAGRVISAKNEETLQTVAASMKEAAAQIESVLAQVSGGEAKGDMEASTPTVAEQVSAAGGVSAAQQNTLKAALEIALALNQGN</sequence>
<evidence type="ECO:0000313" key="5">
    <source>
        <dbReference type="EMBL" id="NMW65989.1"/>
    </source>
</evidence>
<proteinExistence type="predicted"/>